<organism evidence="3 4">
    <name type="scientific">Paramarasmius palmivorus</name>
    <dbReference type="NCBI Taxonomy" id="297713"/>
    <lineage>
        <taxon>Eukaryota</taxon>
        <taxon>Fungi</taxon>
        <taxon>Dikarya</taxon>
        <taxon>Basidiomycota</taxon>
        <taxon>Agaricomycotina</taxon>
        <taxon>Agaricomycetes</taxon>
        <taxon>Agaricomycetidae</taxon>
        <taxon>Agaricales</taxon>
        <taxon>Marasmiineae</taxon>
        <taxon>Marasmiaceae</taxon>
        <taxon>Paramarasmius</taxon>
    </lineage>
</organism>
<sequence>MANTESPPGSPFVTSQRFSSPLEDQDSNADRERFTDETLYAIYSLPEESCIREESAERAVPEPLIGASSDSAMTDKALTSILDTYLDIRIGNPEDSRFSFLTRPDESNILFHLKRLEVFKEITRLLEQTRDTELSIKVELLEAQIEMEKLRLEAMDARRRLRDETGRKIQIARAQAELRKRIDKAATYKLM</sequence>
<keyword evidence="4" id="KW-1185">Reference proteome</keyword>
<protein>
    <submittedName>
        <fullName evidence="3">Uncharacterized protein</fullName>
    </submittedName>
</protein>
<dbReference type="AlphaFoldDB" id="A0AAW0B5K9"/>
<name>A0AAW0B5K9_9AGAR</name>
<gene>
    <name evidence="3" type="ORF">VNI00_017625</name>
</gene>
<proteinExistence type="predicted"/>
<comment type="caution">
    <text evidence="3">The sequence shown here is derived from an EMBL/GenBank/DDBJ whole genome shotgun (WGS) entry which is preliminary data.</text>
</comment>
<feature type="region of interest" description="Disordered" evidence="2">
    <location>
        <begin position="1"/>
        <end position="34"/>
    </location>
</feature>
<dbReference type="Proteomes" id="UP001383192">
    <property type="component" value="Unassembled WGS sequence"/>
</dbReference>
<evidence type="ECO:0000256" key="1">
    <source>
        <dbReference type="SAM" id="Coils"/>
    </source>
</evidence>
<evidence type="ECO:0000256" key="2">
    <source>
        <dbReference type="SAM" id="MobiDB-lite"/>
    </source>
</evidence>
<feature type="compositionally biased region" description="Polar residues" evidence="2">
    <location>
        <begin position="1"/>
        <end position="19"/>
    </location>
</feature>
<dbReference type="EMBL" id="JAYKXP010000181">
    <property type="protein sequence ID" value="KAK7020725.1"/>
    <property type="molecule type" value="Genomic_DNA"/>
</dbReference>
<keyword evidence="1" id="KW-0175">Coiled coil</keyword>
<feature type="coiled-coil region" evidence="1">
    <location>
        <begin position="138"/>
        <end position="167"/>
    </location>
</feature>
<reference evidence="3 4" key="1">
    <citation type="submission" date="2024-01" db="EMBL/GenBank/DDBJ databases">
        <title>A draft genome for a cacao thread blight-causing isolate of Paramarasmius palmivorus.</title>
        <authorList>
            <person name="Baruah I.K."/>
            <person name="Bukari Y."/>
            <person name="Amoako-Attah I."/>
            <person name="Meinhardt L.W."/>
            <person name="Bailey B.A."/>
            <person name="Cohen S.P."/>
        </authorList>
    </citation>
    <scope>NUCLEOTIDE SEQUENCE [LARGE SCALE GENOMIC DNA]</scope>
    <source>
        <strain evidence="3 4">GH-12</strain>
    </source>
</reference>
<evidence type="ECO:0000313" key="4">
    <source>
        <dbReference type="Proteomes" id="UP001383192"/>
    </source>
</evidence>
<evidence type="ECO:0000313" key="3">
    <source>
        <dbReference type="EMBL" id="KAK7020725.1"/>
    </source>
</evidence>
<accession>A0AAW0B5K9</accession>